<dbReference type="EMBL" id="JBFCZG010000008">
    <property type="protein sequence ID" value="KAL3419468.1"/>
    <property type="molecule type" value="Genomic_DNA"/>
</dbReference>
<proteinExistence type="predicted"/>
<evidence type="ECO:0000313" key="7">
    <source>
        <dbReference type="Proteomes" id="UP001629113"/>
    </source>
</evidence>
<evidence type="ECO:0000256" key="3">
    <source>
        <dbReference type="ARBA" id="ARBA00022723"/>
    </source>
</evidence>
<keyword evidence="4" id="KW-0408">Iron</keyword>
<evidence type="ECO:0000256" key="1">
    <source>
        <dbReference type="ARBA" id="ARBA00001970"/>
    </source>
</evidence>
<comment type="cofactor">
    <cofactor evidence="1">
        <name>heme b</name>
        <dbReference type="ChEBI" id="CHEBI:60344"/>
    </cofactor>
</comment>
<keyword evidence="5" id="KW-0456">Lyase</keyword>
<dbReference type="InterPro" id="IPR025702">
    <property type="entry name" value="OXD"/>
</dbReference>
<keyword evidence="3" id="KW-0479">Metal-binding</keyword>
<gene>
    <name evidence="6" type="ORF">PVAG01_09690</name>
</gene>
<evidence type="ECO:0000256" key="4">
    <source>
        <dbReference type="ARBA" id="ARBA00023004"/>
    </source>
</evidence>
<comment type="caution">
    <text evidence="6">The sequence shown here is derived from an EMBL/GenBank/DDBJ whole genome shotgun (WGS) entry which is preliminary data.</text>
</comment>
<dbReference type="Pfam" id="PF13816">
    <property type="entry name" value="Dehydratase_hem"/>
    <property type="match status" value="1"/>
</dbReference>
<evidence type="ECO:0000313" key="6">
    <source>
        <dbReference type="EMBL" id="KAL3419468.1"/>
    </source>
</evidence>
<name>A0ABR4P847_9HELO</name>
<accession>A0ABR4P847</accession>
<evidence type="ECO:0008006" key="8">
    <source>
        <dbReference type="Google" id="ProtNLM"/>
    </source>
</evidence>
<sequence>MYKTALPDSPFVYNIFGVQYPEAAPGEEKQTLINTFDELITSSDATKIERLVEDTVAGGQSRIWFAYWKSRDSYRSWWQSADVFQFWTSLTDDAGMWREVFAVPKGRAQNAVTQEVTEGLVSVGKNLIPYTDKTGYWGCYRDRYTDATPDNRMDSPVKAIPDAQIPSLTIRPGRHIMSALPDNLSFVVEGQDHSAISQEEKTHWFENFDGPVTRWMEYLVGPGGHNAGMLKARLCYSAASGEYRDALPKALNYNRKVQLFYFLDHGYMERSGRKEKGHVSLRSNFMQSYCPAGLMGQVGKLLLWVESCILKSKEMECEYIGCWEGTGFLAYDQHEAFQSARQ</sequence>
<keyword evidence="2" id="KW-0349">Heme</keyword>
<evidence type="ECO:0000256" key="5">
    <source>
        <dbReference type="ARBA" id="ARBA00023239"/>
    </source>
</evidence>
<dbReference type="Proteomes" id="UP001629113">
    <property type="component" value="Unassembled WGS sequence"/>
</dbReference>
<evidence type="ECO:0000256" key="2">
    <source>
        <dbReference type="ARBA" id="ARBA00022617"/>
    </source>
</evidence>
<reference evidence="6 7" key="1">
    <citation type="submission" date="2024-06" db="EMBL/GenBank/DDBJ databases">
        <title>Complete genome of Phlyctema vagabunda strain 19-DSS-EL-015.</title>
        <authorList>
            <person name="Fiorenzani C."/>
        </authorList>
    </citation>
    <scope>NUCLEOTIDE SEQUENCE [LARGE SCALE GENOMIC DNA]</scope>
    <source>
        <strain evidence="6 7">19-DSS-EL-015</strain>
    </source>
</reference>
<keyword evidence="7" id="KW-1185">Reference proteome</keyword>
<organism evidence="6 7">
    <name type="scientific">Phlyctema vagabunda</name>
    <dbReference type="NCBI Taxonomy" id="108571"/>
    <lineage>
        <taxon>Eukaryota</taxon>
        <taxon>Fungi</taxon>
        <taxon>Dikarya</taxon>
        <taxon>Ascomycota</taxon>
        <taxon>Pezizomycotina</taxon>
        <taxon>Leotiomycetes</taxon>
        <taxon>Helotiales</taxon>
        <taxon>Dermateaceae</taxon>
        <taxon>Phlyctema</taxon>
    </lineage>
</organism>
<protein>
    <recommendedName>
        <fullName evidence="8">Phenylacetaldoxime dehydratase</fullName>
    </recommendedName>
</protein>